<protein>
    <submittedName>
        <fullName evidence="1">Uncharacterized protein</fullName>
    </submittedName>
</protein>
<name>A0A562LVT7_9FLAO</name>
<reference evidence="1 2" key="1">
    <citation type="journal article" date="2015" name="Stand. Genomic Sci.">
        <title>Genomic Encyclopedia of Bacterial and Archaeal Type Strains, Phase III: the genomes of soil and plant-associated and newly described type strains.</title>
        <authorList>
            <person name="Whitman W.B."/>
            <person name="Woyke T."/>
            <person name="Klenk H.P."/>
            <person name="Zhou Y."/>
            <person name="Lilburn T.G."/>
            <person name="Beck B.J."/>
            <person name="De Vos P."/>
            <person name="Vandamme P."/>
            <person name="Eisen J.A."/>
            <person name="Garrity G."/>
            <person name="Hugenholtz P."/>
            <person name="Kyrpides N.C."/>
        </authorList>
    </citation>
    <scope>NUCLEOTIDE SEQUENCE [LARGE SCALE GENOMIC DNA]</scope>
    <source>
        <strain evidence="1 2">CGMCC 1.7270</strain>
    </source>
</reference>
<organism evidence="1 2">
    <name type="scientific">Flavobacterium cauense R2A-7</name>
    <dbReference type="NCBI Taxonomy" id="1341154"/>
    <lineage>
        <taxon>Bacteria</taxon>
        <taxon>Pseudomonadati</taxon>
        <taxon>Bacteroidota</taxon>
        <taxon>Flavobacteriia</taxon>
        <taxon>Flavobacteriales</taxon>
        <taxon>Flavobacteriaceae</taxon>
        <taxon>Flavobacterium</taxon>
    </lineage>
</organism>
<dbReference type="STRING" id="1341154.FCR2A7T_28260"/>
<sequence length="100" mass="11118">MSQEIVVQTSKSNKTKHLILSLLFDAIGYVSYGIPFVAELTDIVWAPIAGFLLARMYKGTVGTVGGITVFVEELLPGLDFIPTFTLTWVYTYLIKKENTI</sequence>
<evidence type="ECO:0000313" key="1">
    <source>
        <dbReference type="EMBL" id="TWI11769.1"/>
    </source>
</evidence>
<accession>A0A562LVT7</accession>
<evidence type="ECO:0000313" key="2">
    <source>
        <dbReference type="Proteomes" id="UP000319848"/>
    </source>
</evidence>
<dbReference type="Proteomes" id="UP000319848">
    <property type="component" value="Unassembled WGS sequence"/>
</dbReference>
<proteinExistence type="predicted"/>
<gene>
    <name evidence="1" type="ORF">IP98_01937</name>
</gene>
<dbReference type="OrthoDB" id="1144067at2"/>
<keyword evidence="2" id="KW-1185">Reference proteome</keyword>
<dbReference type="EMBL" id="VLKQ01000008">
    <property type="protein sequence ID" value="TWI11769.1"/>
    <property type="molecule type" value="Genomic_DNA"/>
</dbReference>
<comment type="caution">
    <text evidence="1">The sequence shown here is derived from an EMBL/GenBank/DDBJ whole genome shotgun (WGS) entry which is preliminary data.</text>
</comment>
<dbReference type="AlphaFoldDB" id="A0A562LVT7"/>